<dbReference type="InterPro" id="IPR029044">
    <property type="entry name" value="Nucleotide-diphossugar_trans"/>
</dbReference>
<dbReference type="PANTHER" id="PTHR40392">
    <property type="entry name" value="2-PHOSPHO-L-LACTATE GUANYLYLTRANSFERASE"/>
    <property type="match status" value="1"/>
</dbReference>
<proteinExistence type="predicted"/>
<evidence type="ECO:0000256" key="4">
    <source>
        <dbReference type="ARBA" id="ARBA00023134"/>
    </source>
</evidence>
<evidence type="ECO:0000256" key="3">
    <source>
        <dbReference type="ARBA" id="ARBA00022741"/>
    </source>
</evidence>
<dbReference type="GO" id="GO:0005525">
    <property type="term" value="F:GTP binding"/>
    <property type="evidence" value="ECO:0007669"/>
    <property type="project" value="UniProtKB-KW"/>
</dbReference>
<sequence>MKIAAIIPVKTFSKAKTRLDLSPHQVENLCVVMLEEILHTLSISPQIEKTIMVTREEKAIEIGKKFNTITIIDEKEESVNSAVALADKYLLENNFDASIVFPQDIPFIKTQDIDFMLNYKMHPNFAIIVPSRRFDGTNALARMPIDLMKTHYDEDSYKIHMNTAKEHTLNVAMVFVKRIMWDVDNAEDLKFLLEQNEKPNIAEKIKEILESN</sequence>
<dbReference type="PANTHER" id="PTHR40392:SF1">
    <property type="entry name" value="2-PHOSPHO-L-LACTATE GUANYLYLTRANSFERASE"/>
    <property type="match status" value="1"/>
</dbReference>
<keyword evidence="2 5" id="KW-0548">Nucleotidyltransferase</keyword>
<keyword evidence="1 5" id="KW-0808">Transferase</keyword>
<dbReference type="NCBIfam" id="TIGR03552">
    <property type="entry name" value="F420_cofC"/>
    <property type="match status" value="1"/>
</dbReference>
<protein>
    <submittedName>
        <fullName evidence="5">Hypothetical conserved protein (CofC)</fullName>
        <ecNumber evidence="5">2.7.7.68</ecNumber>
    </submittedName>
</protein>
<dbReference type="EMBL" id="KF900950">
    <property type="protein sequence ID" value="AIF12622.1"/>
    <property type="molecule type" value="Genomic_DNA"/>
</dbReference>
<accession>A0A075HDZ2</accession>
<name>A0A075HDZ2_9ARCH</name>
<reference evidence="5" key="1">
    <citation type="journal article" date="2014" name="Genome Biol. Evol.">
        <title>Pangenome evidence for extensive interdomain horizontal transfer affecting lineage core and shell genes in uncultured planktonic thaumarchaeota and euryarchaeota.</title>
        <authorList>
            <person name="Deschamps P."/>
            <person name="Zivanovic Y."/>
            <person name="Moreira D."/>
            <person name="Rodriguez-Valera F."/>
            <person name="Lopez-Garcia P."/>
        </authorList>
    </citation>
    <scope>NUCLEOTIDE SEQUENCE</scope>
</reference>
<evidence type="ECO:0000256" key="1">
    <source>
        <dbReference type="ARBA" id="ARBA00022679"/>
    </source>
</evidence>
<dbReference type="SUPFAM" id="SSF53448">
    <property type="entry name" value="Nucleotide-diphospho-sugar transferases"/>
    <property type="match status" value="1"/>
</dbReference>
<evidence type="ECO:0000313" key="5">
    <source>
        <dbReference type="EMBL" id="AIF12622.1"/>
    </source>
</evidence>
<dbReference type="InterPro" id="IPR002835">
    <property type="entry name" value="CofC"/>
</dbReference>
<dbReference type="AlphaFoldDB" id="A0A075HDZ2"/>
<dbReference type="GO" id="GO:0043814">
    <property type="term" value="F:phospholactate guanylyltransferase activity"/>
    <property type="evidence" value="ECO:0007669"/>
    <property type="project" value="UniProtKB-EC"/>
</dbReference>
<keyword evidence="3" id="KW-0547">Nucleotide-binding</keyword>
<dbReference type="EC" id="2.7.7.68" evidence="5"/>
<keyword evidence="4" id="KW-0342">GTP-binding</keyword>
<dbReference type="Gene3D" id="3.90.550.10">
    <property type="entry name" value="Spore Coat Polysaccharide Biosynthesis Protein SpsA, Chain A"/>
    <property type="match status" value="1"/>
</dbReference>
<gene>
    <name evidence="5" type="primary">cofC</name>
</gene>
<dbReference type="Pfam" id="PF01983">
    <property type="entry name" value="CofC"/>
    <property type="match status" value="1"/>
</dbReference>
<organism evidence="5">
    <name type="scientific">uncultured marine thaumarchaeote KM3_56_F06</name>
    <dbReference type="NCBI Taxonomy" id="1456204"/>
    <lineage>
        <taxon>Archaea</taxon>
        <taxon>Nitrososphaerota</taxon>
        <taxon>environmental samples</taxon>
    </lineage>
</organism>
<evidence type="ECO:0000256" key="2">
    <source>
        <dbReference type="ARBA" id="ARBA00022695"/>
    </source>
</evidence>